<feature type="signal peptide" evidence="3">
    <location>
        <begin position="1"/>
        <end position="19"/>
    </location>
</feature>
<feature type="domain" description="Carboxylesterase type B" evidence="4">
    <location>
        <begin position="41"/>
        <end position="534"/>
    </location>
</feature>
<dbReference type="Pfam" id="PF00135">
    <property type="entry name" value="COesterase"/>
    <property type="match status" value="1"/>
</dbReference>
<dbReference type="OrthoDB" id="9775851at2"/>
<gene>
    <name evidence="5" type="primary">estA1</name>
    <name evidence="5" type="ORF">PbJCM13498_27170</name>
</gene>
<dbReference type="PROSITE" id="PS00122">
    <property type="entry name" value="CARBOXYLESTERASE_B_1"/>
    <property type="match status" value="1"/>
</dbReference>
<evidence type="ECO:0000313" key="5">
    <source>
        <dbReference type="EMBL" id="GET33854.1"/>
    </source>
</evidence>
<keyword evidence="6" id="KW-1185">Reference proteome</keyword>
<reference evidence="5 6" key="1">
    <citation type="submission" date="2019-10" db="EMBL/GenBank/DDBJ databases">
        <title>Prolixibacter strains distinguished by the presence of nitrate reductase genes were adept at nitrate-dependent anaerobic corrosion of metallic iron and carbon steel.</title>
        <authorList>
            <person name="Iino T."/>
            <person name="Shono N."/>
            <person name="Ito K."/>
            <person name="Nakamura R."/>
            <person name="Sueoka K."/>
            <person name="Harayama S."/>
            <person name="Ohkuma M."/>
        </authorList>
    </citation>
    <scope>NUCLEOTIDE SEQUENCE [LARGE SCALE GENOMIC DNA]</scope>
    <source>
        <strain evidence="5 6">JCM 13498</strain>
    </source>
</reference>
<dbReference type="EC" id="3.1.1.-" evidence="3"/>
<feature type="chain" id="PRO_5024469461" description="Carboxylic ester hydrolase" evidence="3">
    <location>
        <begin position="20"/>
        <end position="548"/>
    </location>
</feature>
<dbReference type="InterPro" id="IPR019826">
    <property type="entry name" value="Carboxylesterase_B_AS"/>
</dbReference>
<dbReference type="GO" id="GO:0016787">
    <property type="term" value="F:hydrolase activity"/>
    <property type="evidence" value="ECO:0007669"/>
    <property type="project" value="UniProtKB-KW"/>
</dbReference>
<keyword evidence="2 3" id="KW-0378">Hydrolase</keyword>
<evidence type="ECO:0000259" key="4">
    <source>
        <dbReference type="Pfam" id="PF00135"/>
    </source>
</evidence>
<evidence type="ECO:0000256" key="1">
    <source>
        <dbReference type="ARBA" id="ARBA00005964"/>
    </source>
</evidence>
<dbReference type="InterPro" id="IPR029058">
    <property type="entry name" value="AB_hydrolase_fold"/>
</dbReference>
<dbReference type="SUPFAM" id="SSF53474">
    <property type="entry name" value="alpha/beta-Hydrolases"/>
    <property type="match status" value="1"/>
</dbReference>
<evidence type="ECO:0000313" key="6">
    <source>
        <dbReference type="Proteomes" id="UP000391834"/>
    </source>
</evidence>
<sequence length="548" mass="60320">MKLKIALLSICLIPFWACNNSKVVADKSPETGKITASDNVAVVKTESGKVAGYIEDGTYIYKGIPYAKAERFMPPQEPDKWDGIRSSRAYGPTCPQGKRMGWYSDIQAFAFDWDDGYPNEDCLRVNVWTPGINDGEKRPVMVWLHGGGYSAGSGQELPAYDGTRLARKGDVVVVSLNHRLNVLGFLDLSAFGAKYAKSGNVGLLDLVAALKWVKANIASFGGDPDNVTIFGQSGGGGKVTSLIATPSAKGLFQKAIVESGSLLDAMDSKYSRRIGIKVAELLNLKAGQIDKMQDIPYDELLDAGDRAVAMVKEEAKKEGFYPSLFGWAPTVDGLVLPLQPSDPRVYEQTKDIPMIIGTTQNEFTASTYFPALRGISMDSAKVMLQKKYGDKTNEFLADFAKAYPGYKPQDLFDVDFIFRPGAIKQATLKAAAKGAPIYMYLFGWQSPVLDGILRSTHCMELPFVFDNIYRSRQMTGGGEAAYELADRMSNAWINFAKTGNPDAKGLPHWEPYTPESGATMYFNNTSEIKHHHDRALMEFMNSFPFRGF</sequence>
<accession>A0A5M4B1A7</accession>
<dbReference type="InterPro" id="IPR002018">
    <property type="entry name" value="CarbesteraseB"/>
</dbReference>
<dbReference type="AlphaFoldDB" id="A0A5M4B1A7"/>
<keyword evidence="3" id="KW-0732">Signal</keyword>
<name>A0A5M4B1A7_9BACT</name>
<evidence type="ECO:0000256" key="2">
    <source>
        <dbReference type="ARBA" id="ARBA00022801"/>
    </source>
</evidence>
<organism evidence="5 6">
    <name type="scientific">Prolixibacter bellariivorans</name>
    <dbReference type="NCBI Taxonomy" id="314319"/>
    <lineage>
        <taxon>Bacteria</taxon>
        <taxon>Pseudomonadati</taxon>
        <taxon>Bacteroidota</taxon>
        <taxon>Bacteroidia</taxon>
        <taxon>Marinilabiliales</taxon>
        <taxon>Prolixibacteraceae</taxon>
        <taxon>Prolixibacter</taxon>
    </lineage>
</organism>
<proteinExistence type="inferred from homology"/>
<evidence type="ECO:0000256" key="3">
    <source>
        <dbReference type="RuleBase" id="RU361235"/>
    </source>
</evidence>
<dbReference type="RefSeq" id="WP_027585366.1">
    <property type="nucleotide sequence ID" value="NZ_BLAX01000001.1"/>
</dbReference>
<dbReference type="Gene3D" id="3.40.50.1820">
    <property type="entry name" value="alpha/beta hydrolase"/>
    <property type="match status" value="1"/>
</dbReference>
<protein>
    <recommendedName>
        <fullName evidence="3">Carboxylic ester hydrolase</fullName>
        <ecNumber evidence="3">3.1.1.-</ecNumber>
    </recommendedName>
</protein>
<dbReference type="InterPro" id="IPR050309">
    <property type="entry name" value="Type-B_Carboxylest/Lipase"/>
</dbReference>
<dbReference type="Proteomes" id="UP000391834">
    <property type="component" value="Unassembled WGS sequence"/>
</dbReference>
<dbReference type="PANTHER" id="PTHR11559">
    <property type="entry name" value="CARBOXYLESTERASE"/>
    <property type="match status" value="1"/>
</dbReference>
<comment type="similarity">
    <text evidence="1 3">Belongs to the type-B carboxylesterase/lipase family.</text>
</comment>
<dbReference type="EMBL" id="BLAX01000001">
    <property type="protein sequence ID" value="GET33854.1"/>
    <property type="molecule type" value="Genomic_DNA"/>
</dbReference>
<comment type="caution">
    <text evidence="5">The sequence shown here is derived from an EMBL/GenBank/DDBJ whole genome shotgun (WGS) entry which is preliminary data.</text>
</comment>